<gene>
    <name evidence="8" type="ORF">HELGO_WM14665</name>
</gene>
<organism evidence="8">
    <name type="scientific">uncultured Sulfurovum sp</name>
    <dbReference type="NCBI Taxonomy" id="269237"/>
    <lineage>
        <taxon>Bacteria</taxon>
        <taxon>Pseudomonadati</taxon>
        <taxon>Campylobacterota</taxon>
        <taxon>Epsilonproteobacteria</taxon>
        <taxon>Campylobacterales</taxon>
        <taxon>Sulfurovaceae</taxon>
        <taxon>Sulfurovum</taxon>
        <taxon>environmental samples</taxon>
    </lineage>
</organism>
<comment type="cofactor">
    <cofactor evidence="1">
        <name>[4Fe-4S] cluster</name>
        <dbReference type="ChEBI" id="CHEBI:49883"/>
    </cofactor>
</comment>
<dbReference type="Gene3D" id="3.40.50.12280">
    <property type="match status" value="1"/>
</dbReference>
<evidence type="ECO:0000256" key="1">
    <source>
        <dbReference type="ARBA" id="ARBA00001966"/>
    </source>
</evidence>
<dbReference type="AlphaFoldDB" id="A0A6S6S4S7"/>
<proteinExistence type="inferred from homology"/>
<accession>A0A6S6S4S7</accession>
<dbReference type="PANTHER" id="PTHR42989">
    <property type="entry name" value="HYDROGENASE-4 COMPONENT I"/>
    <property type="match status" value="1"/>
</dbReference>
<dbReference type="GO" id="GO:0016829">
    <property type="term" value="F:lyase activity"/>
    <property type="evidence" value="ECO:0007669"/>
    <property type="project" value="UniProtKB-KW"/>
</dbReference>
<dbReference type="Pfam" id="PF01058">
    <property type="entry name" value="Oxidored_q6"/>
    <property type="match status" value="1"/>
</dbReference>
<keyword evidence="8" id="KW-0456">Lyase</keyword>
<evidence type="ECO:0000256" key="6">
    <source>
        <dbReference type="ARBA" id="ARBA00023014"/>
    </source>
</evidence>
<evidence type="ECO:0000256" key="5">
    <source>
        <dbReference type="ARBA" id="ARBA00023004"/>
    </source>
</evidence>
<evidence type="ECO:0000313" key="8">
    <source>
        <dbReference type="EMBL" id="CAA6804651.1"/>
    </source>
</evidence>
<reference evidence="8" key="1">
    <citation type="submission" date="2020-01" db="EMBL/GenBank/DDBJ databases">
        <authorList>
            <person name="Meier V. D."/>
            <person name="Meier V D."/>
        </authorList>
    </citation>
    <scope>NUCLEOTIDE SEQUENCE</scope>
    <source>
        <strain evidence="8">HLG_WM_MAG_06</strain>
    </source>
</reference>
<dbReference type="InterPro" id="IPR006137">
    <property type="entry name" value="NADH_UbQ_OxRdtase-like_20kDa"/>
</dbReference>
<dbReference type="EMBL" id="CACVAP010000045">
    <property type="protein sequence ID" value="CAA6804651.1"/>
    <property type="molecule type" value="Genomic_DNA"/>
</dbReference>
<keyword evidence="5" id="KW-0408">Iron</keyword>
<dbReference type="InterPro" id="IPR052375">
    <property type="entry name" value="Complex_I_20kDa-like"/>
</dbReference>
<dbReference type="GO" id="GO:0051539">
    <property type="term" value="F:4 iron, 4 sulfur cluster binding"/>
    <property type="evidence" value="ECO:0007669"/>
    <property type="project" value="UniProtKB-KW"/>
</dbReference>
<feature type="domain" description="NADH:ubiquinone oxidoreductase-like 20kDa subunit" evidence="7">
    <location>
        <begin position="53"/>
        <end position="163"/>
    </location>
</feature>
<keyword evidence="3" id="KW-0004">4Fe-4S</keyword>
<dbReference type="SUPFAM" id="SSF56770">
    <property type="entry name" value="HydA/Nqo6-like"/>
    <property type="match status" value="1"/>
</dbReference>
<comment type="similarity">
    <text evidence="2">Belongs to the complex I 20 kDa subunit family.</text>
</comment>
<keyword evidence="4" id="KW-0479">Metal-binding</keyword>
<dbReference type="PANTHER" id="PTHR42989:SF1">
    <property type="entry name" value="FORMATE HYDROGENLYASE SUBUNIT 7-RELATED"/>
    <property type="match status" value="1"/>
</dbReference>
<name>A0A6S6S4S7_9BACT</name>
<evidence type="ECO:0000256" key="4">
    <source>
        <dbReference type="ARBA" id="ARBA00022723"/>
    </source>
</evidence>
<sequence>MFNLFKDRFPVTHSEKEGVIDNSLDMLKHTIRGLIKEKFSSKLKIYVLDSGSCNGCELELQLLFSPLYELSFLGLEVVYDIIEADILLITGLMTENMYVELEMIYGKLKEPKRVITVGDCPVFTAPFKETFALKNNAEIFYSSSYHIVGCPPEPIAILEGLKEYLKKDEYSHQKS</sequence>
<evidence type="ECO:0000256" key="3">
    <source>
        <dbReference type="ARBA" id="ARBA00022485"/>
    </source>
</evidence>
<dbReference type="GO" id="GO:0046872">
    <property type="term" value="F:metal ion binding"/>
    <property type="evidence" value="ECO:0007669"/>
    <property type="project" value="UniProtKB-KW"/>
</dbReference>
<keyword evidence="6" id="KW-0411">Iron-sulfur</keyword>
<evidence type="ECO:0000256" key="2">
    <source>
        <dbReference type="ARBA" id="ARBA00009173"/>
    </source>
</evidence>
<evidence type="ECO:0000259" key="7">
    <source>
        <dbReference type="Pfam" id="PF01058"/>
    </source>
</evidence>
<protein>
    <submittedName>
        <fullName evidence="8">Formate hydrogenlyase subunit 7</fullName>
    </submittedName>
</protein>